<protein>
    <submittedName>
        <fullName evidence="3">Uncharacterized protein</fullName>
    </submittedName>
</protein>
<dbReference type="Proteomes" id="UP001305521">
    <property type="component" value="Chromosome"/>
</dbReference>
<proteinExistence type="predicted"/>
<evidence type="ECO:0000313" key="4">
    <source>
        <dbReference type="Proteomes" id="UP001305521"/>
    </source>
</evidence>
<evidence type="ECO:0000256" key="1">
    <source>
        <dbReference type="SAM" id="MobiDB-lite"/>
    </source>
</evidence>
<accession>A0ABZ0PGP0</accession>
<organism evidence="3 4">
    <name type="scientific">Sediminicoccus rosea</name>
    <dbReference type="NCBI Taxonomy" id="1225128"/>
    <lineage>
        <taxon>Bacteria</taxon>
        <taxon>Pseudomonadati</taxon>
        <taxon>Pseudomonadota</taxon>
        <taxon>Alphaproteobacteria</taxon>
        <taxon>Acetobacterales</taxon>
        <taxon>Roseomonadaceae</taxon>
        <taxon>Sediminicoccus</taxon>
    </lineage>
</organism>
<name>A0ABZ0PGP0_9PROT</name>
<feature type="transmembrane region" description="Helical" evidence="2">
    <location>
        <begin position="58"/>
        <end position="76"/>
    </location>
</feature>
<dbReference type="EMBL" id="CP137852">
    <property type="protein sequence ID" value="WPB84441.1"/>
    <property type="molecule type" value="Genomic_DNA"/>
</dbReference>
<keyword evidence="2" id="KW-1133">Transmembrane helix</keyword>
<gene>
    <name evidence="3" type="ORF">R9Z33_20390</name>
</gene>
<feature type="transmembrane region" description="Helical" evidence="2">
    <location>
        <begin position="34"/>
        <end position="52"/>
    </location>
</feature>
<reference evidence="3 4" key="1">
    <citation type="submission" date="2023-11" db="EMBL/GenBank/DDBJ databases">
        <title>Arctic aerobic anoxygenic photoheterotroph Sediminicoccus rosea KRV36 adapts its photosynthesis to long days of polar summer.</title>
        <authorList>
            <person name="Tomasch J."/>
            <person name="Kopejtka K."/>
            <person name="Bily T."/>
            <person name="Gardiner A.T."/>
            <person name="Gardian Z."/>
            <person name="Shivaramu S."/>
            <person name="Koblizek M."/>
            <person name="Engelhardt F."/>
            <person name="Kaftan D."/>
        </authorList>
    </citation>
    <scope>NUCLEOTIDE SEQUENCE [LARGE SCALE GENOMIC DNA]</scope>
    <source>
        <strain evidence="3 4">R-30</strain>
    </source>
</reference>
<keyword evidence="2" id="KW-0812">Transmembrane</keyword>
<evidence type="ECO:0000313" key="3">
    <source>
        <dbReference type="EMBL" id="WPB84441.1"/>
    </source>
</evidence>
<dbReference type="RefSeq" id="WP_318648402.1">
    <property type="nucleotide sequence ID" value="NZ_CP137852.1"/>
</dbReference>
<feature type="region of interest" description="Disordered" evidence="1">
    <location>
        <begin position="1"/>
        <end position="21"/>
    </location>
</feature>
<keyword evidence="4" id="KW-1185">Reference proteome</keyword>
<keyword evidence="2" id="KW-0472">Membrane</keyword>
<evidence type="ECO:0000256" key="2">
    <source>
        <dbReference type="SAM" id="Phobius"/>
    </source>
</evidence>
<sequence>MTELRHADAKNAVPPPFASRTDGRWPARSMIRQGVAGLILGAALTFGAVAWSQGVLGFLALVTVLGSLGWIGLGVVRRAAARLR</sequence>